<dbReference type="SUPFAM" id="SSF53474">
    <property type="entry name" value="alpha/beta-Hydrolases"/>
    <property type="match status" value="1"/>
</dbReference>
<evidence type="ECO:0000313" key="4">
    <source>
        <dbReference type="Proteomes" id="UP000238007"/>
    </source>
</evidence>
<dbReference type="Proteomes" id="UP000238007">
    <property type="component" value="Unassembled WGS sequence"/>
</dbReference>
<dbReference type="RefSeq" id="WP_106358894.1">
    <property type="nucleotide sequence ID" value="NZ_PVTP01000013.1"/>
</dbReference>
<dbReference type="Pfam" id="PF00561">
    <property type="entry name" value="Abhydrolase_1"/>
    <property type="match status" value="1"/>
</dbReference>
<keyword evidence="1" id="KW-0472">Membrane</keyword>
<feature type="transmembrane region" description="Helical" evidence="1">
    <location>
        <begin position="6"/>
        <end position="22"/>
    </location>
</feature>
<comment type="caution">
    <text evidence="3">The sequence shown here is derived from an EMBL/GenBank/DDBJ whole genome shotgun (WGS) entry which is preliminary data.</text>
</comment>
<accession>A0A2T0VUR7</accession>
<dbReference type="InterPro" id="IPR029058">
    <property type="entry name" value="AB_hydrolase_fold"/>
</dbReference>
<proteinExistence type="predicted"/>
<dbReference type="InterPro" id="IPR000073">
    <property type="entry name" value="AB_hydrolase_1"/>
</dbReference>
<keyword evidence="1" id="KW-0812">Transmembrane</keyword>
<feature type="domain" description="AB hydrolase-1" evidence="2">
    <location>
        <begin position="61"/>
        <end position="290"/>
    </location>
</feature>
<dbReference type="Gene3D" id="3.40.50.1820">
    <property type="entry name" value="alpha/beta hydrolase"/>
    <property type="match status" value="1"/>
</dbReference>
<evidence type="ECO:0000313" key="3">
    <source>
        <dbReference type="EMBL" id="PRY75202.1"/>
    </source>
</evidence>
<dbReference type="PANTHER" id="PTHR43194">
    <property type="entry name" value="HYDROLASE ALPHA/BETA FOLD FAMILY"/>
    <property type="match status" value="1"/>
</dbReference>
<evidence type="ECO:0000259" key="2">
    <source>
        <dbReference type="Pfam" id="PF00561"/>
    </source>
</evidence>
<dbReference type="PANTHER" id="PTHR43194:SF2">
    <property type="entry name" value="PEROXISOMAL MEMBRANE PROTEIN LPX1"/>
    <property type="match status" value="1"/>
</dbReference>
<dbReference type="PRINTS" id="PR00111">
    <property type="entry name" value="ABHYDROLASE"/>
</dbReference>
<organism evidence="3 4">
    <name type="scientific">Yoonia maritima</name>
    <dbReference type="NCBI Taxonomy" id="1435347"/>
    <lineage>
        <taxon>Bacteria</taxon>
        <taxon>Pseudomonadati</taxon>
        <taxon>Pseudomonadota</taxon>
        <taxon>Alphaproteobacteria</taxon>
        <taxon>Rhodobacterales</taxon>
        <taxon>Paracoccaceae</taxon>
        <taxon>Yoonia</taxon>
    </lineage>
</organism>
<evidence type="ECO:0000256" key="1">
    <source>
        <dbReference type="SAM" id="Phobius"/>
    </source>
</evidence>
<dbReference type="OrthoDB" id="7267294at2"/>
<dbReference type="InterPro" id="IPR050228">
    <property type="entry name" value="Carboxylesterase_BioH"/>
</dbReference>
<name>A0A2T0VUR7_9RHOB</name>
<dbReference type="EMBL" id="PVTP01000013">
    <property type="protein sequence ID" value="PRY75202.1"/>
    <property type="molecule type" value="Genomic_DNA"/>
</dbReference>
<reference evidence="3 4" key="1">
    <citation type="submission" date="2018-03" db="EMBL/GenBank/DDBJ databases">
        <title>Genomic Encyclopedia of Archaeal and Bacterial Type Strains, Phase II (KMG-II): from individual species to whole genera.</title>
        <authorList>
            <person name="Goeker M."/>
        </authorList>
    </citation>
    <scope>NUCLEOTIDE SEQUENCE [LARGE SCALE GENOMIC DNA]</scope>
    <source>
        <strain evidence="3 4">DSM 101533</strain>
    </source>
</reference>
<sequence length="306" mass="33891">MSYLVYLGLFVFVAALPIILELRRKPVSEEERGQTTGDLAQLSQGVTHYRWIGPVRGPVAVVVHGVSTSSVAVEGLAHGLGELGYRVLVYDLYGRGLSAVVSGRQNRAFFLQQLTDMLEHQGLTEDITLVGYSMGGSIATAFASENPHYIKRVILVAPAGVMTEESKFSRFCRRFPLIGDWAHGVFARRRARKAIPRSGNSQMASTVYAAQRQELKRRGYLPAVLSSRRGILSEVQEADHRRLARLDVPTIAIWAEKDHVIPIRALGVMAQWHRDVLQEVVPDAGHAMPYTHCPQLMQAIGKALRS</sequence>
<keyword evidence="4" id="KW-1185">Reference proteome</keyword>
<gene>
    <name evidence="3" type="ORF">CLV80_11312</name>
</gene>
<dbReference type="AlphaFoldDB" id="A0A2T0VUR7"/>
<keyword evidence="1" id="KW-1133">Transmembrane helix</keyword>
<protein>
    <submittedName>
        <fullName evidence="3">Pimeloyl-ACP methyl ester carboxylesterase</fullName>
    </submittedName>
</protein>